<reference evidence="1 2" key="1">
    <citation type="submission" date="2019-03" db="EMBL/GenBank/DDBJ databases">
        <title>Genomic Encyclopedia of Type Strains, Phase IV (KMG-IV): sequencing the most valuable type-strain genomes for metagenomic binning, comparative biology and taxonomic classification.</title>
        <authorList>
            <person name="Goeker M."/>
        </authorList>
    </citation>
    <scope>NUCLEOTIDE SEQUENCE [LARGE SCALE GENOMIC DNA]</scope>
    <source>
        <strain evidence="1 2">DSM 16998</strain>
    </source>
</reference>
<protein>
    <submittedName>
        <fullName evidence="1">Uncharacterized protein</fullName>
    </submittedName>
</protein>
<dbReference type="EMBL" id="SNXS01000007">
    <property type="protein sequence ID" value="TDP62476.1"/>
    <property type="molecule type" value="Genomic_DNA"/>
</dbReference>
<proteinExistence type="predicted"/>
<evidence type="ECO:0000313" key="1">
    <source>
        <dbReference type="EMBL" id="TDP62476.1"/>
    </source>
</evidence>
<dbReference type="AlphaFoldDB" id="A0A4R6QHZ0"/>
<evidence type="ECO:0000313" key="2">
    <source>
        <dbReference type="Proteomes" id="UP000295361"/>
    </source>
</evidence>
<sequence>MNTKLNTAPVVVEAISIDELAVREEYAACATITK</sequence>
<organism evidence="1 2">
    <name type="scientific">Roseateles toxinivorans</name>
    <dbReference type="NCBI Taxonomy" id="270368"/>
    <lineage>
        <taxon>Bacteria</taxon>
        <taxon>Pseudomonadati</taxon>
        <taxon>Pseudomonadota</taxon>
        <taxon>Betaproteobacteria</taxon>
        <taxon>Burkholderiales</taxon>
        <taxon>Sphaerotilaceae</taxon>
        <taxon>Roseateles</taxon>
    </lineage>
</organism>
<dbReference type="InParanoid" id="A0A4R6QHZ0"/>
<accession>A0A4R6QHZ0</accession>
<gene>
    <name evidence="1" type="ORF">DES47_10754</name>
</gene>
<name>A0A4R6QHZ0_9BURK</name>
<comment type="caution">
    <text evidence="1">The sequence shown here is derived from an EMBL/GenBank/DDBJ whole genome shotgun (WGS) entry which is preliminary data.</text>
</comment>
<dbReference type="Proteomes" id="UP000295361">
    <property type="component" value="Unassembled WGS sequence"/>
</dbReference>
<keyword evidence="2" id="KW-1185">Reference proteome</keyword>